<sequence>RKNCRCEACKDTRRECRPQKCASPHKCYLKTKDLLDSLQDKWNLMRPQPEDYENDHETEDLNDPEWVEFNPKVTETRGLTETFRIFTKPSASPDPSKKAPNTNTAQIKTRK</sequence>
<dbReference type="Proteomes" id="UP001215598">
    <property type="component" value="Unassembled WGS sequence"/>
</dbReference>
<evidence type="ECO:0000313" key="2">
    <source>
        <dbReference type="EMBL" id="KAJ7729902.1"/>
    </source>
</evidence>
<organism evidence="2 3">
    <name type="scientific">Mycena metata</name>
    <dbReference type="NCBI Taxonomy" id="1033252"/>
    <lineage>
        <taxon>Eukaryota</taxon>
        <taxon>Fungi</taxon>
        <taxon>Dikarya</taxon>
        <taxon>Basidiomycota</taxon>
        <taxon>Agaricomycotina</taxon>
        <taxon>Agaricomycetes</taxon>
        <taxon>Agaricomycetidae</taxon>
        <taxon>Agaricales</taxon>
        <taxon>Marasmiineae</taxon>
        <taxon>Mycenaceae</taxon>
        <taxon>Mycena</taxon>
    </lineage>
</organism>
<name>A0AAD7HWI8_9AGAR</name>
<evidence type="ECO:0000256" key="1">
    <source>
        <dbReference type="SAM" id="MobiDB-lite"/>
    </source>
</evidence>
<feature type="compositionally biased region" description="Polar residues" evidence="1">
    <location>
        <begin position="101"/>
        <end position="111"/>
    </location>
</feature>
<dbReference type="AlphaFoldDB" id="A0AAD7HWI8"/>
<feature type="region of interest" description="Disordered" evidence="1">
    <location>
        <begin position="86"/>
        <end position="111"/>
    </location>
</feature>
<evidence type="ECO:0000313" key="3">
    <source>
        <dbReference type="Proteomes" id="UP001215598"/>
    </source>
</evidence>
<protein>
    <submittedName>
        <fullName evidence="2">Uncharacterized protein</fullName>
    </submittedName>
</protein>
<comment type="caution">
    <text evidence="2">The sequence shown here is derived from an EMBL/GenBank/DDBJ whole genome shotgun (WGS) entry which is preliminary data.</text>
</comment>
<feature type="non-terminal residue" evidence="2">
    <location>
        <position position="1"/>
    </location>
</feature>
<accession>A0AAD7HWI8</accession>
<feature type="compositionally biased region" description="Low complexity" evidence="1">
    <location>
        <begin position="88"/>
        <end position="100"/>
    </location>
</feature>
<proteinExistence type="predicted"/>
<reference evidence="2" key="1">
    <citation type="submission" date="2023-03" db="EMBL/GenBank/DDBJ databases">
        <title>Massive genome expansion in bonnet fungi (Mycena s.s.) driven by repeated elements and novel gene families across ecological guilds.</title>
        <authorList>
            <consortium name="Lawrence Berkeley National Laboratory"/>
            <person name="Harder C.B."/>
            <person name="Miyauchi S."/>
            <person name="Viragh M."/>
            <person name="Kuo A."/>
            <person name="Thoen E."/>
            <person name="Andreopoulos B."/>
            <person name="Lu D."/>
            <person name="Skrede I."/>
            <person name="Drula E."/>
            <person name="Henrissat B."/>
            <person name="Morin E."/>
            <person name="Kohler A."/>
            <person name="Barry K."/>
            <person name="LaButti K."/>
            <person name="Morin E."/>
            <person name="Salamov A."/>
            <person name="Lipzen A."/>
            <person name="Mereny Z."/>
            <person name="Hegedus B."/>
            <person name="Baldrian P."/>
            <person name="Stursova M."/>
            <person name="Weitz H."/>
            <person name="Taylor A."/>
            <person name="Grigoriev I.V."/>
            <person name="Nagy L.G."/>
            <person name="Martin F."/>
            <person name="Kauserud H."/>
        </authorList>
    </citation>
    <scope>NUCLEOTIDE SEQUENCE</scope>
    <source>
        <strain evidence="2">CBHHK182m</strain>
    </source>
</reference>
<gene>
    <name evidence="2" type="ORF">B0H16DRAFT_1330112</name>
</gene>
<keyword evidence="3" id="KW-1185">Reference proteome</keyword>
<dbReference type="EMBL" id="JARKIB010000162">
    <property type="protein sequence ID" value="KAJ7729902.1"/>
    <property type="molecule type" value="Genomic_DNA"/>
</dbReference>